<evidence type="ECO:0008006" key="4">
    <source>
        <dbReference type="Google" id="ProtNLM"/>
    </source>
</evidence>
<gene>
    <name evidence="2" type="ORF">AS594_35495</name>
    <name evidence="1" type="ORF">AS594_40290</name>
</gene>
<dbReference type="SUPFAM" id="SSF55729">
    <property type="entry name" value="Acyl-CoA N-acyltransferases (Nat)"/>
    <property type="match status" value="1"/>
</dbReference>
<evidence type="ECO:0000313" key="1">
    <source>
        <dbReference type="EMBL" id="OEJ20785.1"/>
    </source>
</evidence>
<name>A0A1E5PHD3_9ACTN</name>
<proteinExistence type="predicted"/>
<dbReference type="EMBL" id="MEHJ01000005">
    <property type="protein sequence ID" value="OEJ20785.1"/>
    <property type="molecule type" value="Genomic_DNA"/>
</dbReference>
<sequence length="120" mass="12956">MDQAPKSWADALAEGIRTSNPSVRLELGLDRGPYLVLFWIVLPESERGNGIGTRVMERITAAADLHGVPVALGPSGNFGGAPDRLHAFYRRLGFITNASRGEIGSSKESMIRAPRQLAAR</sequence>
<reference evidence="2 3" key="1">
    <citation type="submission" date="2016-08" db="EMBL/GenBank/DDBJ databases">
        <title>Complete genome sequence of Streptomyces agglomeratus strain 6-3-2, a novel anti-MRSA actinomycete isolated from Wuli of Tebit, China.</title>
        <authorList>
            <person name="Chen X."/>
        </authorList>
    </citation>
    <scope>NUCLEOTIDE SEQUENCE [LARGE SCALE GENOMIC DNA]</scope>
    <source>
        <strain evidence="2 3">6-3-2</strain>
    </source>
</reference>
<protein>
    <recommendedName>
        <fullName evidence="4">N-acetyltransferase domain-containing protein</fullName>
    </recommendedName>
</protein>
<dbReference type="Gene3D" id="3.40.630.30">
    <property type="match status" value="1"/>
</dbReference>
<dbReference type="RefSeq" id="WP_069931507.1">
    <property type="nucleotide sequence ID" value="NZ_MEHI01000006.1"/>
</dbReference>
<dbReference type="Proteomes" id="UP000095759">
    <property type="component" value="Unassembled WGS sequence"/>
</dbReference>
<comment type="caution">
    <text evidence="2">The sequence shown here is derived from an EMBL/GenBank/DDBJ whole genome shotgun (WGS) entry which is preliminary data.</text>
</comment>
<keyword evidence="3" id="KW-1185">Reference proteome</keyword>
<dbReference type="AlphaFoldDB" id="A0A1E5PHD3"/>
<evidence type="ECO:0000313" key="3">
    <source>
        <dbReference type="Proteomes" id="UP000095759"/>
    </source>
</evidence>
<accession>A0A1E5PHD3</accession>
<evidence type="ECO:0000313" key="2">
    <source>
        <dbReference type="EMBL" id="OEJ28942.1"/>
    </source>
</evidence>
<dbReference type="InterPro" id="IPR016181">
    <property type="entry name" value="Acyl_CoA_acyltransferase"/>
</dbReference>
<organism evidence="2 3">
    <name type="scientific">Streptomyces agglomeratus</name>
    <dbReference type="NCBI Taxonomy" id="285458"/>
    <lineage>
        <taxon>Bacteria</taxon>
        <taxon>Bacillati</taxon>
        <taxon>Actinomycetota</taxon>
        <taxon>Actinomycetes</taxon>
        <taxon>Kitasatosporales</taxon>
        <taxon>Streptomycetaceae</taxon>
        <taxon>Streptomyces</taxon>
    </lineage>
</organism>
<dbReference type="EMBL" id="MEHJ01000001">
    <property type="protein sequence ID" value="OEJ28942.1"/>
    <property type="molecule type" value="Genomic_DNA"/>
</dbReference>